<evidence type="ECO:0000256" key="5">
    <source>
        <dbReference type="ARBA" id="ARBA00023204"/>
    </source>
</evidence>
<dbReference type="AlphaFoldDB" id="A0A7Y9URX4"/>
<dbReference type="InterPro" id="IPR011335">
    <property type="entry name" value="Restrct_endonuc-II-like"/>
</dbReference>
<dbReference type="GO" id="GO:0016787">
    <property type="term" value="F:hydrolase activity"/>
    <property type="evidence" value="ECO:0007669"/>
    <property type="project" value="UniProtKB-KW"/>
</dbReference>
<dbReference type="GO" id="GO:0004519">
    <property type="term" value="F:endonuclease activity"/>
    <property type="evidence" value="ECO:0007669"/>
    <property type="project" value="UniProtKB-KW"/>
</dbReference>
<keyword evidence="2 8" id="KW-0255">Endonuclease</keyword>
<evidence type="ECO:0000256" key="6">
    <source>
        <dbReference type="ARBA" id="ARBA00029466"/>
    </source>
</evidence>
<dbReference type="RefSeq" id="WP_179517473.1">
    <property type="nucleotide sequence ID" value="NZ_JACCAC010000001.1"/>
</dbReference>
<keyword evidence="1" id="KW-0540">Nuclease</keyword>
<keyword evidence="4 8" id="KW-0378">Hydrolase</keyword>
<dbReference type="Proteomes" id="UP000544110">
    <property type="component" value="Unassembled WGS sequence"/>
</dbReference>
<dbReference type="Gene3D" id="3.40.960.10">
    <property type="entry name" value="VSR Endonuclease"/>
    <property type="match status" value="1"/>
</dbReference>
<name>A0A7Y9URX4_9ACTN</name>
<evidence type="ECO:0000313" key="8">
    <source>
        <dbReference type="EMBL" id="NYG54944.1"/>
    </source>
</evidence>
<sequence length="150" mass="17665">MSARSDEPGRVSPGGALSKKMSTLARRDTAPELLLRRELHRRGLRFRVQVKVPGNRRRTIDIAFTRARLAVYVDGCFWHGCPQHHHRPRSNAEWWDWKIRRNQERDRDTDAQLTAEGWRALRIWEHVPPEDAADLVERAWRAALERRTDT</sequence>
<keyword evidence="3" id="KW-0227">DNA damage</keyword>
<dbReference type="SUPFAM" id="SSF52980">
    <property type="entry name" value="Restriction endonuclease-like"/>
    <property type="match status" value="1"/>
</dbReference>
<dbReference type="EMBL" id="JACCAC010000001">
    <property type="protein sequence ID" value="NYG54944.1"/>
    <property type="molecule type" value="Genomic_DNA"/>
</dbReference>
<keyword evidence="9" id="KW-1185">Reference proteome</keyword>
<evidence type="ECO:0000256" key="1">
    <source>
        <dbReference type="ARBA" id="ARBA00022722"/>
    </source>
</evidence>
<dbReference type="NCBIfam" id="TIGR00632">
    <property type="entry name" value="vsr"/>
    <property type="match status" value="1"/>
</dbReference>
<keyword evidence="5" id="KW-0234">DNA repair</keyword>
<accession>A0A7Y9URX4</accession>
<dbReference type="GO" id="GO:0006298">
    <property type="term" value="P:mismatch repair"/>
    <property type="evidence" value="ECO:0007669"/>
    <property type="project" value="InterPro"/>
</dbReference>
<protein>
    <submittedName>
        <fullName evidence="8">DNA mismatch endonuclease (Patch repair protein)</fullName>
        <ecNumber evidence="8">3.1.-.-</ecNumber>
    </submittedName>
</protein>
<gene>
    <name evidence="8" type="ORF">BJ989_001248</name>
</gene>
<feature type="region of interest" description="Disordered" evidence="7">
    <location>
        <begin position="1"/>
        <end position="23"/>
    </location>
</feature>
<evidence type="ECO:0000256" key="2">
    <source>
        <dbReference type="ARBA" id="ARBA00022759"/>
    </source>
</evidence>
<evidence type="ECO:0000313" key="9">
    <source>
        <dbReference type="Proteomes" id="UP000544110"/>
    </source>
</evidence>
<dbReference type="InterPro" id="IPR004603">
    <property type="entry name" value="DNA_mismatch_endonuc_vsr"/>
</dbReference>
<organism evidence="8 9">
    <name type="scientific">Nocardioides perillae</name>
    <dbReference type="NCBI Taxonomy" id="1119534"/>
    <lineage>
        <taxon>Bacteria</taxon>
        <taxon>Bacillati</taxon>
        <taxon>Actinomycetota</taxon>
        <taxon>Actinomycetes</taxon>
        <taxon>Propionibacteriales</taxon>
        <taxon>Nocardioidaceae</taxon>
        <taxon>Nocardioides</taxon>
    </lineage>
</organism>
<evidence type="ECO:0000256" key="4">
    <source>
        <dbReference type="ARBA" id="ARBA00022801"/>
    </source>
</evidence>
<dbReference type="EC" id="3.1.-.-" evidence="8"/>
<comment type="caution">
    <text evidence="8">The sequence shown here is derived from an EMBL/GenBank/DDBJ whole genome shotgun (WGS) entry which is preliminary data.</text>
</comment>
<evidence type="ECO:0000256" key="3">
    <source>
        <dbReference type="ARBA" id="ARBA00022763"/>
    </source>
</evidence>
<proteinExistence type="inferred from homology"/>
<comment type="similarity">
    <text evidence="6">Belongs to the Vsr family.</text>
</comment>
<reference evidence="8 9" key="1">
    <citation type="submission" date="2020-07" db="EMBL/GenBank/DDBJ databases">
        <title>Sequencing the genomes of 1000 actinobacteria strains.</title>
        <authorList>
            <person name="Klenk H.-P."/>
        </authorList>
    </citation>
    <scope>NUCLEOTIDE SEQUENCE [LARGE SCALE GENOMIC DNA]</scope>
    <source>
        <strain evidence="8 9">DSM 24552</strain>
    </source>
</reference>
<evidence type="ECO:0000256" key="7">
    <source>
        <dbReference type="SAM" id="MobiDB-lite"/>
    </source>
</evidence>
<dbReference type="Pfam" id="PF03852">
    <property type="entry name" value="Vsr"/>
    <property type="match status" value="1"/>
</dbReference>